<name>A0ACD3SLW1_9BURK</name>
<dbReference type="EMBL" id="AKCV02000025">
    <property type="protein sequence ID" value="TMS57169.1"/>
    <property type="molecule type" value="Genomic_DNA"/>
</dbReference>
<keyword evidence="2" id="KW-1185">Reference proteome</keyword>
<evidence type="ECO:0000313" key="1">
    <source>
        <dbReference type="EMBL" id="TMS57169.1"/>
    </source>
</evidence>
<comment type="caution">
    <text evidence="1">The sequence shown here is derived from an EMBL/GenBank/DDBJ whole genome shotgun (WGS) entry which is preliminary data.</text>
</comment>
<sequence length="307" mass="32417">MHAATKTAGTCAVPDFRLADGTAVPLCLAYTCQGPAAGRTFLLLHGYTGSHFALDATPRAADSGWAAAWAGDGKALDTRHDRIITVNLPGSSYGSEWPGGEASYATVKAMAGAIDALLAQLGVAHLSGVIGYSFGGYVALQLKSDYPARVGHVLALCTATQGRGDAADVDAMRRLDSVDKRYAFRVATLMKAGLAEWADDHGDAALQDQLAAVRRWAGEYSAASLWRLRAAAVTFAVAGCPPDTTMLYASSDTLFPPPAGTPSDRIVETRYGHQALVLDPAPWIAPIARWVERCPHTDINTTEVENT</sequence>
<dbReference type="Proteomes" id="UP000004277">
    <property type="component" value="Unassembled WGS sequence"/>
</dbReference>
<accession>A0ACD3SLW1</accession>
<evidence type="ECO:0000313" key="2">
    <source>
        <dbReference type="Proteomes" id="UP000004277"/>
    </source>
</evidence>
<proteinExistence type="predicted"/>
<reference evidence="1" key="1">
    <citation type="submission" date="2019-05" db="EMBL/GenBank/DDBJ databases">
        <title>Revised genome assembly of Burkholderiaceae (previously Ralstonia) sp. PBA.</title>
        <authorList>
            <person name="Gan H.M."/>
        </authorList>
    </citation>
    <scope>NUCLEOTIDE SEQUENCE</scope>
    <source>
        <strain evidence="1">PBA</strain>
    </source>
</reference>
<protein>
    <submittedName>
        <fullName evidence="1">Alpha/beta fold hydrolase</fullName>
    </submittedName>
</protein>
<organism evidence="1 2">
    <name type="scientific">Imbroritus primus</name>
    <dbReference type="NCBI Taxonomy" id="3058603"/>
    <lineage>
        <taxon>Bacteria</taxon>
        <taxon>Pseudomonadati</taxon>
        <taxon>Pseudomonadota</taxon>
        <taxon>Betaproteobacteria</taxon>
        <taxon>Burkholderiales</taxon>
        <taxon>Burkholderiaceae</taxon>
        <taxon>Imbroritus</taxon>
    </lineage>
</organism>
<keyword evidence="1" id="KW-0378">Hydrolase</keyword>
<gene>
    <name evidence="1" type="ORF">MW7_014535</name>
</gene>